<evidence type="ECO:0000256" key="1">
    <source>
        <dbReference type="SAM" id="MobiDB-lite"/>
    </source>
</evidence>
<dbReference type="Proteomes" id="UP000319004">
    <property type="component" value="Chromosome"/>
</dbReference>
<evidence type="ECO:0008006" key="4">
    <source>
        <dbReference type="Google" id="ProtNLM"/>
    </source>
</evidence>
<protein>
    <recommendedName>
        <fullName evidence="4">NACHT domain-containing protein</fullName>
    </recommendedName>
</protein>
<reference evidence="2 3" key="1">
    <citation type="submission" date="2019-03" db="EMBL/GenBank/DDBJ databases">
        <title>Deep-cultivation of Planctomycetes and their phenomic and genomic characterization uncovers novel biology.</title>
        <authorList>
            <person name="Wiegand S."/>
            <person name="Jogler M."/>
            <person name="Boedeker C."/>
            <person name="Pinto D."/>
            <person name="Vollmers J."/>
            <person name="Rivas-Marin E."/>
            <person name="Kohn T."/>
            <person name="Peeters S.H."/>
            <person name="Heuer A."/>
            <person name="Rast P."/>
            <person name="Oberbeckmann S."/>
            <person name="Bunk B."/>
            <person name="Jeske O."/>
            <person name="Meyerdierks A."/>
            <person name="Storesund J.E."/>
            <person name="Kallscheuer N."/>
            <person name="Luecker S."/>
            <person name="Lage O.M."/>
            <person name="Pohl T."/>
            <person name="Merkel B.J."/>
            <person name="Hornburger P."/>
            <person name="Mueller R.-W."/>
            <person name="Bruemmer F."/>
            <person name="Labrenz M."/>
            <person name="Spormann A.M."/>
            <person name="Op den Camp H."/>
            <person name="Overmann J."/>
            <person name="Amann R."/>
            <person name="Jetten M.S.M."/>
            <person name="Mascher T."/>
            <person name="Medema M.H."/>
            <person name="Devos D.P."/>
            <person name="Kaster A.-K."/>
            <person name="Ovreas L."/>
            <person name="Rohde M."/>
            <person name="Galperin M.Y."/>
            <person name="Jogler C."/>
        </authorList>
    </citation>
    <scope>NUCLEOTIDE SEQUENCE [LARGE SCALE GENOMIC DNA]</scope>
    <source>
        <strain evidence="2 3">Enr13</strain>
    </source>
</reference>
<name>A0A518HNR6_9BACT</name>
<dbReference type="OrthoDB" id="224255at2"/>
<feature type="region of interest" description="Disordered" evidence="1">
    <location>
        <begin position="454"/>
        <end position="474"/>
    </location>
</feature>
<keyword evidence="3" id="KW-1185">Reference proteome</keyword>
<dbReference type="AlphaFoldDB" id="A0A518HNR6"/>
<accession>A0A518HNR6</accession>
<evidence type="ECO:0000313" key="2">
    <source>
        <dbReference type="EMBL" id="QDV42482.1"/>
    </source>
</evidence>
<dbReference type="EMBL" id="CP037423">
    <property type="protein sequence ID" value="QDV42482.1"/>
    <property type="molecule type" value="Genomic_DNA"/>
</dbReference>
<dbReference type="RefSeq" id="WP_145386104.1">
    <property type="nucleotide sequence ID" value="NZ_CP037423.1"/>
</dbReference>
<gene>
    <name evidence="2" type="ORF">Enr13x_23300</name>
</gene>
<dbReference type="KEGG" id="snep:Enr13x_23300"/>
<sequence length="610" mass="68161">MKESGHYSIAGFFFQQLAAASDALKLYFNDDSNTDPVAVFVLEKHGQDGVVRPVRGNTGRTKLIQYKYSSVGAKIEPSDLRDILDAFLRSVNASGGETKDFEYCLTTNRERDDEANRWFAESKSPKAFKEFLHKNLDADSAKKYKFTVLYPIFSNLTFEPCDLASCKKEIAQIADRHGMHDHEVEIGINAIVGFLDSVAKSPGEREVTRQLLIKNLLGRNDPTSLTEDRSHGVQQAAVEQFKDFETDLAITTDREIFREIADAASMQPFVLVRGEGGCGKSVAMSGAAMANLASRGLPPGFALIVKASELSGTSIQRAVAEWRHQVENPDQNSWRRSVSRLERACPGRPCLAVYVDGVDERNGLQGLPPEARSFLTQLIFDACKEYSQSGVAQFSVVISCRNQDDLRGLSGGGFGFPFTPTPFVLKDFTPKEILSLLNELRFNETVTKRIRSHLSLRHGNPKNTSPSSDRPIDPTRMNIIHHPVLWRCFANLTNEEKHDFLDGGYDALSKLASTYIQWFYAKVEKRVGNLVLNAAQIALTKSAQRFVDDPERDGFRKEDWLDPCVEAGCPEISQDKVFQEAISAGVIDANQQTWKWKRPWLCEFLAKGVT</sequence>
<organism evidence="2 3">
    <name type="scientific">Stieleria neptunia</name>
    <dbReference type="NCBI Taxonomy" id="2527979"/>
    <lineage>
        <taxon>Bacteria</taxon>
        <taxon>Pseudomonadati</taxon>
        <taxon>Planctomycetota</taxon>
        <taxon>Planctomycetia</taxon>
        <taxon>Pirellulales</taxon>
        <taxon>Pirellulaceae</taxon>
        <taxon>Stieleria</taxon>
    </lineage>
</organism>
<evidence type="ECO:0000313" key="3">
    <source>
        <dbReference type="Proteomes" id="UP000319004"/>
    </source>
</evidence>
<proteinExistence type="predicted"/>